<keyword evidence="8" id="KW-1185">Reference proteome</keyword>
<feature type="transmembrane region" description="Helical" evidence="5">
    <location>
        <begin position="458"/>
        <end position="477"/>
    </location>
</feature>
<feature type="transmembrane region" description="Helical" evidence="5">
    <location>
        <begin position="278"/>
        <end position="294"/>
    </location>
</feature>
<keyword evidence="2 5" id="KW-0812">Transmembrane</keyword>
<evidence type="ECO:0000256" key="1">
    <source>
        <dbReference type="ARBA" id="ARBA00004141"/>
    </source>
</evidence>
<keyword evidence="4 5" id="KW-0472">Membrane</keyword>
<feature type="transmembrane region" description="Helical" evidence="5">
    <location>
        <begin position="403"/>
        <end position="422"/>
    </location>
</feature>
<dbReference type="Proteomes" id="UP000053707">
    <property type="component" value="Unassembled WGS sequence"/>
</dbReference>
<evidence type="ECO:0000313" key="7">
    <source>
        <dbReference type="EMBL" id="KUI21255.1"/>
    </source>
</evidence>
<organism evidence="7 8">
    <name type="scientific">Mycobacterium lehmannii</name>
    <dbReference type="NCBI Taxonomy" id="2048550"/>
    <lineage>
        <taxon>Bacteria</taxon>
        <taxon>Bacillati</taxon>
        <taxon>Actinomycetota</taxon>
        <taxon>Actinomycetes</taxon>
        <taxon>Mycobacteriales</taxon>
        <taxon>Mycobacteriaceae</taxon>
        <taxon>Mycobacterium</taxon>
    </lineage>
</organism>
<feature type="transmembrane region" description="Helical" evidence="5">
    <location>
        <begin position="112"/>
        <end position="132"/>
    </location>
</feature>
<feature type="domain" description="O-antigen ligase-related" evidence="6">
    <location>
        <begin position="262"/>
        <end position="409"/>
    </location>
</feature>
<feature type="transmembrane region" description="Helical" evidence="5">
    <location>
        <begin position="228"/>
        <end position="247"/>
    </location>
</feature>
<feature type="transmembrane region" description="Helical" evidence="5">
    <location>
        <begin position="39"/>
        <end position="60"/>
    </location>
</feature>
<feature type="transmembrane region" description="Helical" evidence="5">
    <location>
        <begin position="14"/>
        <end position="32"/>
    </location>
</feature>
<name>A0A101ADZ1_9MYCO</name>
<feature type="transmembrane region" description="Helical" evidence="5">
    <location>
        <begin position="168"/>
        <end position="187"/>
    </location>
</feature>
<reference evidence="7 8" key="1">
    <citation type="submission" date="2016-01" db="EMBL/GenBank/DDBJ databases">
        <authorList>
            <consortium name="TB Trials Study Group"/>
            <person name="Sutton G."/>
            <person name="Brinkac L."/>
            <person name="Sanka R."/>
            <person name="Adams M."/>
            <person name="Lau E.L."/>
            <person name="Macaden R."/>
            <person name="Grewal H.M.S."/>
        </authorList>
    </citation>
    <scope>NUCLEOTIDE SEQUENCE [LARGE SCALE GENOMIC DNA]</scope>
    <source>
        <strain evidence="7 8">IS-1744</strain>
    </source>
</reference>
<evidence type="ECO:0000256" key="4">
    <source>
        <dbReference type="ARBA" id="ARBA00023136"/>
    </source>
</evidence>
<dbReference type="PANTHER" id="PTHR37422:SF13">
    <property type="entry name" value="LIPOPOLYSACCHARIDE BIOSYNTHESIS PROTEIN PA4999-RELATED"/>
    <property type="match status" value="1"/>
</dbReference>
<feature type="transmembrane region" description="Helical" evidence="5">
    <location>
        <begin position="80"/>
        <end position="100"/>
    </location>
</feature>
<evidence type="ECO:0000256" key="5">
    <source>
        <dbReference type="SAM" id="Phobius"/>
    </source>
</evidence>
<feature type="transmembrane region" description="Helical" evidence="5">
    <location>
        <begin position="144"/>
        <end position="161"/>
    </location>
</feature>
<feature type="transmembrane region" description="Helical" evidence="5">
    <location>
        <begin position="254"/>
        <end position="272"/>
    </location>
</feature>
<comment type="caution">
    <text evidence="7">The sequence shown here is derived from an EMBL/GenBank/DDBJ whole genome shotgun (WGS) entry which is preliminary data.</text>
</comment>
<accession>A0A101ADZ1</accession>
<dbReference type="GO" id="GO:0016020">
    <property type="term" value="C:membrane"/>
    <property type="evidence" value="ECO:0007669"/>
    <property type="project" value="UniProtKB-SubCell"/>
</dbReference>
<protein>
    <submittedName>
        <fullName evidence="7">Polymerase</fullName>
    </submittedName>
</protein>
<comment type="subcellular location">
    <subcellularLocation>
        <location evidence="1">Membrane</location>
        <topology evidence="1">Multi-pass membrane protein</topology>
    </subcellularLocation>
</comment>
<feature type="transmembrane region" description="Helical" evidence="5">
    <location>
        <begin position="489"/>
        <end position="510"/>
    </location>
</feature>
<dbReference type="InterPro" id="IPR007016">
    <property type="entry name" value="O-antigen_ligase-rel_domated"/>
</dbReference>
<dbReference type="AlphaFoldDB" id="A0A101ADZ1"/>
<dbReference type="RefSeq" id="WP_064394049.1">
    <property type="nucleotide sequence ID" value="NZ_LQIR01000001.1"/>
</dbReference>
<feature type="transmembrane region" description="Helical" evidence="5">
    <location>
        <begin position="626"/>
        <end position="646"/>
    </location>
</feature>
<dbReference type="PANTHER" id="PTHR37422">
    <property type="entry name" value="TEICHURONIC ACID BIOSYNTHESIS PROTEIN TUAE"/>
    <property type="match status" value="1"/>
</dbReference>
<dbReference type="InterPro" id="IPR051533">
    <property type="entry name" value="WaaL-like"/>
</dbReference>
<feature type="transmembrane region" description="Helical" evidence="5">
    <location>
        <begin position="434"/>
        <end position="452"/>
    </location>
</feature>
<keyword evidence="3 5" id="KW-1133">Transmembrane helix</keyword>
<evidence type="ECO:0000256" key="3">
    <source>
        <dbReference type="ARBA" id="ARBA00022989"/>
    </source>
</evidence>
<dbReference type="EMBL" id="LQIR01000001">
    <property type="protein sequence ID" value="KUI21255.1"/>
    <property type="molecule type" value="Genomic_DNA"/>
</dbReference>
<gene>
    <name evidence="7" type="ORF">AU192_12590</name>
</gene>
<evidence type="ECO:0000256" key="2">
    <source>
        <dbReference type="ARBA" id="ARBA00022692"/>
    </source>
</evidence>
<evidence type="ECO:0000259" key="6">
    <source>
        <dbReference type="Pfam" id="PF04932"/>
    </source>
</evidence>
<dbReference type="Pfam" id="PF04932">
    <property type="entry name" value="Wzy_C"/>
    <property type="match status" value="1"/>
</dbReference>
<sequence>MTSLNRTAAAANELAGFILAAAVATFGALVILGSRNPVLLLAAPIGGIGLIFAARRPLLAVTIMVVVEVTNVSGVLAPRLGIPFFPASLLMGLMAVAFALRDPKARSRLNGWTMACAGFLVVFLATQAVATIGSVDMSASLTTMRRGIIDCLFVMLILLLVQLTARPWVLAVAFVVPLALLSSLTVINELIFGGTMPFGGFADVAAVTAADQSFATLRYGGPLPDSNFWGRYLVMALPLAAALLTRALRSGRRYAVAMWMPVLAALFAGIYLTQSRGTYATAGIAMAVWFLACERSVRRRGMAVLPLALLAFAVPGIGDRLVQTVVDLSQAQENYSIDSSTLNRVSAVEMAWKMFEDRPYFGFGPGSFVSETINYAGRVSTATRGSAGAPHNLYAEFAGESGVFGLLGLAVLILGFLTVVVLRIIAQPASSDRVLAAAVCAAIIAYSVASIALHMAYFRAFGVVLALAAGLAPALPLSVDVMPRFLRGVAVWLLAGILGCFAFWLCLSVSSSPSVTATQRATLVPEGPIDGWYAYALDIRSRIELLPTFATILQDTTSPVSVTADPVRGVLKLTTTADTASAARDEIQLAAAHAGSALNASIGYQQYSLRTVGGMQIVPSQKRAPFAPVVAGAVGASTVLVAGLALSRMLARRPKYTPSGRSPTGDLVTV</sequence>
<evidence type="ECO:0000313" key="8">
    <source>
        <dbReference type="Proteomes" id="UP000053707"/>
    </source>
</evidence>
<proteinExistence type="predicted"/>